<reference evidence="1" key="1">
    <citation type="journal article" date="2020" name="New Phytol.">
        <title>Comparative genomics reveals dynamic genome evolution in host specialist ectomycorrhizal fungi.</title>
        <authorList>
            <person name="Lofgren L.A."/>
            <person name="Nguyen N.H."/>
            <person name="Vilgalys R."/>
            <person name="Ruytinx J."/>
            <person name="Liao H.L."/>
            <person name="Branco S."/>
            <person name="Kuo A."/>
            <person name="LaButti K."/>
            <person name="Lipzen A."/>
            <person name="Andreopoulos W."/>
            <person name="Pangilinan J."/>
            <person name="Riley R."/>
            <person name="Hundley H."/>
            <person name="Na H."/>
            <person name="Barry K."/>
            <person name="Grigoriev I.V."/>
            <person name="Stajich J.E."/>
            <person name="Kennedy P.G."/>
        </authorList>
    </citation>
    <scope>NUCLEOTIDE SEQUENCE</scope>
    <source>
        <strain evidence="1">MN1</strain>
    </source>
</reference>
<dbReference type="GeneID" id="64627325"/>
<dbReference type="RefSeq" id="XP_041189084.1">
    <property type="nucleotide sequence ID" value="XM_041333308.1"/>
</dbReference>
<keyword evidence="2" id="KW-1185">Reference proteome</keyword>
<comment type="caution">
    <text evidence="1">The sequence shown here is derived from an EMBL/GenBank/DDBJ whole genome shotgun (WGS) entry which is preliminary data.</text>
</comment>
<dbReference type="OrthoDB" id="2685389at2759"/>
<proteinExistence type="predicted"/>
<gene>
    <name evidence="1" type="ORF">BJ212DRAFT_1302736</name>
</gene>
<organism evidence="1 2">
    <name type="scientific">Suillus subaureus</name>
    <dbReference type="NCBI Taxonomy" id="48587"/>
    <lineage>
        <taxon>Eukaryota</taxon>
        <taxon>Fungi</taxon>
        <taxon>Dikarya</taxon>
        <taxon>Basidiomycota</taxon>
        <taxon>Agaricomycotina</taxon>
        <taxon>Agaricomycetes</taxon>
        <taxon>Agaricomycetidae</taxon>
        <taxon>Boletales</taxon>
        <taxon>Suillineae</taxon>
        <taxon>Suillaceae</taxon>
        <taxon>Suillus</taxon>
    </lineage>
</organism>
<protein>
    <submittedName>
        <fullName evidence="1">Uncharacterized protein</fullName>
    </submittedName>
</protein>
<evidence type="ECO:0000313" key="1">
    <source>
        <dbReference type="EMBL" id="KAG1809175.1"/>
    </source>
</evidence>
<dbReference type="Proteomes" id="UP000807769">
    <property type="component" value="Unassembled WGS sequence"/>
</dbReference>
<accession>A0A9P7J8R8</accession>
<name>A0A9P7J8R8_9AGAM</name>
<dbReference type="AlphaFoldDB" id="A0A9P7J8R8"/>
<evidence type="ECO:0000313" key="2">
    <source>
        <dbReference type="Proteomes" id="UP000807769"/>
    </source>
</evidence>
<dbReference type="EMBL" id="JABBWG010000035">
    <property type="protein sequence ID" value="KAG1809175.1"/>
    <property type="molecule type" value="Genomic_DNA"/>
</dbReference>
<sequence>MVTLKCAAGVLAGVPDLTLEIMSAFASCLKPMIMCLPVTSKVGPNSEAFRIAKLGPDVCGDIDELDELMRSCDLGLERYWSTLVLRVSDVGDPEASYAVYRIVDLNLYVIAARGEILKKRMKRGGVGLFLNILGVIFTGTSYGKSDDVMIQLPCIIQESKWSSLSIIRKRDVTVSILKRHGVIEDERRKDKFPSRGNIALTLTRAVWEGFSRGCQSYKKCDQVPVGGMFVVLDAVLPLPNLSLDPQRQSPRLTLPGRTTISTFAYTTQPKFDYRLLDTMKIQFTYYLTILAAAGANAALSSTCTYDCLDPDASASCGAGWGPVWDPSLNCKICCANSLE</sequence>